<protein>
    <submittedName>
        <fullName evidence="2 3">Uncharacterized protein LOC120270939</fullName>
    </submittedName>
</protein>
<dbReference type="Proteomes" id="UP001515500">
    <property type="component" value="Chromosome 10"/>
</dbReference>
<dbReference type="RefSeq" id="XP_039133954.1">
    <property type="nucleotide sequence ID" value="XM_039278020.1"/>
</dbReference>
<accession>A0AB40C6E1</accession>
<sequence>MGNKPEKQAQKPDGIFVKAMPPLDQTYVRWLARDLERLYGVAPKAPKAIKPPDHYIEYMRMYGMLDVDLNDADLDEVLKK</sequence>
<reference evidence="2 3" key="1">
    <citation type="submission" date="2025-04" db="UniProtKB">
        <authorList>
            <consortium name="RefSeq"/>
        </authorList>
    </citation>
    <scope>IDENTIFICATION</scope>
</reference>
<organism evidence="1 3">
    <name type="scientific">Dioscorea cayennensis subsp. rotundata</name>
    <name type="common">White Guinea yam</name>
    <name type="synonym">Dioscorea rotundata</name>
    <dbReference type="NCBI Taxonomy" id="55577"/>
    <lineage>
        <taxon>Eukaryota</taxon>
        <taxon>Viridiplantae</taxon>
        <taxon>Streptophyta</taxon>
        <taxon>Embryophyta</taxon>
        <taxon>Tracheophyta</taxon>
        <taxon>Spermatophyta</taxon>
        <taxon>Magnoliopsida</taxon>
        <taxon>Liliopsida</taxon>
        <taxon>Dioscoreales</taxon>
        <taxon>Dioscoreaceae</taxon>
        <taxon>Dioscorea</taxon>
    </lineage>
</organism>
<evidence type="ECO:0000313" key="5">
    <source>
        <dbReference type="RefSeq" id="XP_039133955.1"/>
    </source>
</evidence>
<proteinExistence type="predicted"/>
<evidence type="ECO:0000313" key="1">
    <source>
        <dbReference type="Proteomes" id="UP001515500"/>
    </source>
</evidence>
<name>A0AB40C6E1_DIOCR</name>
<evidence type="ECO:0000313" key="3">
    <source>
        <dbReference type="RefSeq" id="XP_039133953.1"/>
    </source>
</evidence>
<keyword evidence="1" id="KW-1185">Reference proteome</keyword>
<evidence type="ECO:0000313" key="2">
    <source>
        <dbReference type="RefSeq" id="XP_039133952.1"/>
    </source>
</evidence>
<dbReference type="RefSeq" id="XP_039133952.1">
    <property type="nucleotide sequence ID" value="XM_039278018.1"/>
</dbReference>
<dbReference type="GeneID" id="120270939"/>
<dbReference type="InterPro" id="IPR056895">
    <property type="entry name" value="AtTam9"/>
</dbReference>
<dbReference type="Pfam" id="PF25111">
    <property type="entry name" value="AtTam9"/>
    <property type="match status" value="1"/>
</dbReference>
<dbReference type="RefSeq" id="XP_039133953.1">
    <property type="nucleotide sequence ID" value="XM_039278019.1"/>
</dbReference>
<dbReference type="RefSeq" id="XP_039133955.1">
    <property type="nucleotide sequence ID" value="XM_039278021.1"/>
</dbReference>
<gene>
    <name evidence="2 3 4 5" type="primary">LOC120270939</name>
</gene>
<evidence type="ECO:0000313" key="4">
    <source>
        <dbReference type="RefSeq" id="XP_039133954.1"/>
    </source>
</evidence>
<dbReference type="AlphaFoldDB" id="A0AB40C6E1"/>